<sequence length="96" mass="11146">MFSCTGATPQEKAEHSVEMYMPSYLDFPKSYEGIEFEKLEKDSLTGNAWHISHMYRSKNKKGEIAVAQRVFFLDTLFQVKKVMTLKEYSDLIAPKE</sequence>
<keyword evidence="2" id="KW-1185">Reference proteome</keyword>
<accession>A0A6N8J8Y5</accession>
<gene>
    <name evidence="1" type="ORF">GO495_14000</name>
</gene>
<reference evidence="1 2" key="1">
    <citation type="submission" date="2019-12" db="EMBL/GenBank/DDBJ databases">
        <title>The draft genomic sequence of strain Chitinophaga oryziterrae JCM 16595.</title>
        <authorList>
            <person name="Zhang X."/>
        </authorList>
    </citation>
    <scope>NUCLEOTIDE SEQUENCE [LARGE SCALE GENOMIC DNA]</scope>
    <source>
        <strain evidence="1 2">JCM 16595</strain>
    </source>
</reference>
<dbReference type="AlphaFoldDB" id="A0A6N8J8Y5"/>
<name>A0A6N8J8Y5_9BACT</name>
<protein>
    <submittedName>
        <fullName evidence="1">Uncharacterized protein</fullName>
    </submittedName>
</protein>
<dbReference type="Proteomes" id="UP000468388">
    <property type="component" value="Unassembled WGS sequence"/>
</dbReference>
<dbReference type="OrthoDB" id="673252at2"/>
<comment type="caution">
    <text evidence="1">The sequence shown here is derived from an EMBL/GenBank/DDBJ whole genome shotgun (WGS) entry which is preliminary data.</text>
</comment>
<organism evidence="1 2">
    <name type="scientific">Chitinophaga oryziterrae</name>
    <dbReference type="NCBI Taxonomy" id="1031224"/>
    <lineage>
        <taxon>Bacteria</taxon>
        <taxon>Pseudomonadati</taxon>
        <taxon>Bacteroidota</taxon>
        <taxon>Chitinophagia</taxon>
        <taxon>Chitinophagales</taxon>
        <taxon>Chitinophagaceae</taxon>
        <taxon>Chitinophaga</taxon>
    </lineage>
</organism>
<evidence type="ECO:0000313" key="1">
    <source>
        <dbReference type="EMBL" id="MVT41697.1"/>
    </source>
</evidence>
<evidence type="ECO:0000313" key="2">
    <source>
        <dbReference type="Proteomes" id="UP000468388"/>
    </source>
</evidence>
<proteinExistence type="predicted"/>
<dbReference type="EMBL" id="WRXO01000003">
    <property type="protein sequence ID" value="MVT41697.1"/>
    <property type="molecule type" value="Genomic_DNA"/>
</dbReference>